<dbReference type="AlphaFoldDB" id="A0A2Z6NTW4"/>
<dbReference type="OrthoDB" id="696691at2759"/>
<evidence type="ECO:0000313" key="1">
    <source>
        <dbReference type="EMBL" id="GAU39762.1"/>
    </source>
</evidence>
<reference evidence="2" key="1">
    <citation type="journal article" date="2017" name="Front. Plant Sci.">
        <title>Climate Clever Clovers: New Paradigm to Reduce the Environmental Footprint of Ruminants by Breeding Low Methanogenic Forages Utilizing Haplotype Variation.</title>
        <authorList>
            <person name="Kaur P."/>
            <person name="Appels R."/>
            <person name="Bayer P.E."/>
            <person name="Keeble-Gagnere G."/>
            <person name="Wang J."/>
            <person name="Hirakawa H."/>
            <person name="Shirasawa K."/>
            <person name="Vercoe P."/>
            <person name="Stefanova K."/>
            <person name="Durmic Z."/>
            <person name="Nichols P."/>
            <person name="Revell C."/>
            <person name="Isobe S.N."/>
            <person name="Edwards D."/>
            <person name="Erskine W."/>
        </authorList>
    </citation>
    <scope>NUCLEOTIDE SEQUENCE [LARGE SCALE GENOMIC DNA]</scope>
    <source>
        <strain evidence="2">cv. Daliak</strain>
    </source>
</reference>
<dbReference type="EMBL" id="DF973777">
    <property type="protein sequence ID" value="GAU39762.1"/>
    <property type="molecule type" value="Genomic_DNA"/>
</dbReference>
<sequence length="147" mass="16819">MSLMRKFTPVAKIHSLRLDWSIMGKMIQASVSTPCVDRFIDILFEDGVYITEFCNVKENVSSCMYTFNRFKLDFCMGTTMIPSISLAIPHYALKLFSTQKIRNYRDGLKYLVDVMGVVTDVFCQVPYENTGATETGVRVKIVDTRML</sequence>
<protein>
    <recommendedName>
        <fullName evidence="3">DUF223 domain-containing protein</fullName>
    </recommendedName>
</protein>
<gene>
    <name evidence="1" type="ORF">TSUD_220050</name>
</gene>
<keyword evidence="2" id="KW-1185">Reference proteome</keyword>
<dbReference type="Proteomes" id="UP000242715">
    <property type="component" value="Unassembled WGS sequence"/>
</dbReference>
<organism evidence="1 2">
    <name type="scientific">Trifolium subterraneum</name>
    <name type="common">Subterranean clover</name>
    <dbReference type="NCBI Taxonomy" id="3900"/>
    <lineage>
        <taxon>Eukaryota</taxon>
        <taxon>Viridiplantae</taxon>
        <taxon>Streptophyta</taxon>
        <taxon>Embryophyta</taxon>
        <taxon>Tracheophyta</taxon>
        <taxon>Spermatophyta</taxon>
        <taxon>Magnoliopsida</taxon>
        <taxon>eudicotyledons</taxon>
        <taxon>Gunneridae</taxon>
        <taxon>Pentapetalae</taxon>
        <taxon>rosids</taxon>
        <taxon>fabids</taxon>
        <taxon>Fabales</taxon>
        <taxon>Fabaceae</taxon>
        <taxon>Papilionoideae</taxon>
        <taxon>50 kb inversion clade</taxon>
        <taxon>NPAAA clade</taxon>
        <taxon>Hologalegina</taxon>
        <taxon>IRL clade</taxon>
        <taxon>Trifolieae</taxon>
        <taxon>Trifolium</taxon>
    </lineage>
</organism>
<accession>A0A2Z6NTW4</accession>
<proteinExistence type="predicted"/>
<name>A0A2Z6NTW4_TRISU</name>
<evidence type="ECO:0008006" key="3">
    <source>
        <dbReference type="Google" id="ProtNLM"/>
    </source>
</evidence>
<evidence type="ECO:0000313" key="2">
    <source>
        <dbReference type="Proteomes" id="UP000242715"/>
    </source>
</evidence>